<keyword evidence="4 5" id="KW-0472">Membrane</keyword>
<dbReference type="EMBL" id="VIEB01000135">
    <property type="protein sequence ID" value="TQE04684.1"/>
    <property type="molecule type" value="Genomic_DNA"/>
</dbReference>
<dbReference type="Proteomes" id="UP000315295">
    <property type="component" value="Unassembled WGS sequence"/>
</dbReference>
<keyword evidence="8" id="KW-1185">Reference proteome</keyword>
<feature type="transmembrane region" description="Helical" evidence="5">
    <location>
        <begin position="248"/>
        <end position="264"/>
    </location>
</feature>
<dbReference type="STRING" id="106549.A0A540N0Y6"/>
<evidence type="ECO:0000256" key="3">
    <source>
        <dbReference type="ARBA" id="ARBA00022989"/>
    </source>
</evidence>
<dbReference type="InterPro" id="IPR027417">
    <property type="entry name" value="P-loop_NTPase"/>
</dbReference>
<evidence type="ECO:0000313" key="8">
    <source>
        <dbReference type="Proteomes" id="UP000315295"/>
    </source>
</evidence>
<keyword evidence="2 5" id="KW-0812">Transmembrane</keyword>
<sequence length="265" mass="30514">MELVAKPSIIFMDELTLALQLFEKRRIVDLCHPLGHQSYKLVEYFEGILGVAKIKEGLQSNYLDVGGQLWPPLMLKMAWTLPKYLQTLISLGLTKSLSRRNKKAKRKRLTIAEELVAKLSIIFIDELTSGLDARVVSIIMRTEKSRTYQGAKHSITRLQHKQQDLINLLGATYSAIIFLGATNASVVQFVVAGERTVFYHERATRMFPKLPYAFVQVAIETIYAAIQTFVYSCLLFFMIGYNFKVEKILYFYYFIFLCFTTLYTE</sequence>
<feature type="transmembrane region" description="Helical" evidence="5">
    <location>
        <begin position="212"/>
        <end position="241"/>
    </location>
</feature>
<protein>
    <recommendedName>
        <fullName evidence="6">ABC-2 type transporter transmembrane domain-containing protein</fullName>
    </recommendedName>
</protein>
<dbReference type="GO" id="GO:0140359">
    <property type="term" value="F:ABC-type transporter activity"/>
    <property type="evidence" value="ECO:0007669"/>
    <property type="project" value="InterPro"/>
</dbReference>
<dbReference type="PANTHER" id="PTHR48040:SF60">
    <property type="entry name" value="ABC TRANSPORTER DOMAIN-CONTAINING PROTEIN"/>
    <property type="match status" value="1"/>
</dbReference>
<name>A0A540N0Y6_MALBA</name>
<dbReference type="SUPFAM" id="SSF52540">
    <property type="entry name" value="P-loop containing nucleoside triphosphate hydrolases"/>
    <property type="match status" value="1"/>
</dbReference>
<evidence type="ECO:0000256" key="5">
    <source>
        <dbReference type="SAM" id="Phobius"/>
    </source>
</evidence>
<evidence type="ECO:0000256" key="4">
    <source>
        <dbReference type="ARBA" id="ARBA00023136"/>
    </source>
</evidence>
<proteinExistence type="predicted"/>
<gene>
    <name evidence="7" type="ORF">C1H46_009667</name>
</gene>
<accession>A0A540N0Y6</accession>
<evidence type="ECO:0000256" key="1">
    <source>
        <dbReference type="ARBA" id="ARBA00004141"/>
    </source>
</evidence>
<dbReference type="PANTHER" id="PTHR48040">
    <property type="entry name" value="PLEIOTROPIC DRUG RESISTANCE PROTEIN 1-LIKE ISOFORM X1"/>
    <property type="match status" value="1"/>
</dbReference>
<dbReference type="InterPro" id="IPR013525">
    <property type="entry name" value="ABC2_TM"/>
</dbReference>
<evidence type="ECO:0000259" key="6">
    <source>
        <dbReference type="Pfam" id="PF01061"/>
    </source>
</evidence>
<reference evidence="7 8" key="1">
    <citation type="journal article" date="2019" name="G3 (Bethesda)">
        <title>Sequencing of a Wild Apple (Malus baccata) Genome Unravels the Differences Between Cultivated and Wild Apple Species Regarding Disease Resistance and Cold Tolerance.</title>
        <authorList>
            <person name="Chen X."/>
        </authorList>
    </citation>
    <scope>NUCLEOTIDE SEQUENCE [LARGE SCALE GENOMIC DNA]</scope>
    <source>
        <strain evidence="8">cv. Shandingzi</strain>
        <tissue evidence="7">Leaves</tissue>
    </source>
</reference>
<comment type="caution">
    <text evidence="7">The sequence shown here is derived from an EMBL/GenBank/DDBJ whole genome shotgun (WGS) entry which is preliminary data.</text>
</comment>
<organism evidence="7 8">
    <name type="scientific">Malus baccata</name>
    <name type="common">Siberian crab apple</name>
    <name type="synonym">Pyrus baccata</name>
    <dbReference type="NCBI Taxonomy" id="106549"/>
    <lineage>
        <taxon>Eukaryota</taxon>
        <taxon>Viridiplantae</taxon>
        <taxon>Streptophyta</taxon>
        <taxon>Embryophyta</taxon>
        <taxon>Tracheophyta</taxon>
        <taxon>Spermatophyta</taxon>
        <taxon>Magnoliopsida</taxon>
        <taxon>eudicotyledons</taxon>
        <taxon>Gunneridae</taxon>
        <taxon>Pentapetalae</taxon>
        <taxon>rosids</taxon>
        <taxon>fabids</taxon>
        <taxon>Rosales</taxon>
        <taxon>Rosaceae</taxon>
        <taxon>Amygdaloideae</taxon>
        <taxon>Maleae</taxon>
        <taxon>Malus</taxon>
    </lineage>
</organism>
<evidence type="ECO:0000313" key="7">
    <source>
        <dbReference type="EMBL" id="TQE04684.1"/>
    </source>
</evidence>
<dbReference type="AlphaFoldDB" id="A0A540N0Y6"/>
<dbReference type="Gene3D" id="3.40.50.300">
    <property type="entry name" value="P-loop containing nucleotide triphosphate hydrolases"/>
    <property type="match status" value="1"/>
</dbReference>
<evidence type="ECO:0000256" key="2">
    <source>
        <dbReference type="ARBA" id="ARBA00022692"/>
    </source>
</evidence>
<comment type="subcellular location">
    <subcellularLocation>
        <location evidence="1">Membrane</location>
        <topology evidence="1">Multi-pass membrane protein</topology>
    </subcellularLocation>
</comment>
<keyword evidence="3 5" id="KW-1133">Transmembrane helix</keyword>
<feature type="domain" description="ABC-2 type transporter transmembrane" evidence="6">
    <location>
        <begin position="157"/>
        <end position="261"/>
    </location>
</feature>
<dbReference type="Pfam" id="PF01061">
    <property type="entry name" value="ABC2_membrane"/>
    <property type="match status" value="1"/>
</dbReference>
<dbReference type="GO" id="GO:0016020">
    <property type="term" value="C:membrane"/>
    <property type="evidence" value="ECO:0007669"/>
    <property type="project" value="UniProtKB-SubCell"/>
</dbReference>
<feature type="transmembrane region" description="Helical" evidence="5">
    <location>
        <begin position="165"/>
        <end position="192"/>
    </location>
</feature>